<name>X0ZSU4_9ZZZZ</name>
<keyword evidence="2" id="KW-0479">Metal-binding</keyword>
<sequence length="98" mass="11156">PKNPMIWGKFNSAIIGHQDNIVIPKISEKPDVEIEFVVVIGKKGKHIPEDKALEHVFGYTIGNDVTARDYQYEDKQFTRAKTMDTFAPMGPWIVLPDE</sequence>
<dbReference type="PANTHER" id="PTHR42796:SF4">
    <property type="entry name" value="FUMARYLACETOACETATE HYDROLASE DOMAIN-CONTAINING PROTEIN 2A"/>
    <property type="match status" value="1"/>
</dbReference>
<evidence type="ECO:0000259" key="3">
    <source>
        <dbReference type="Pfam" id="PF01557"/>
    </source>
</evidence>
<dbReference type="Pfam" id="PF01557">
    <property type="entry name" value="FAA_hydrolase"/>
    <property type="match status" value="1"/>
</dbReference>
<dbReference type="Gene3D" id="3.90.850.10">
    <property type="entry name" value="Fumarylacetoacetase-like, C-terminal domain"/>
    <property type="match status" value="1"/>
</dbReference>
<comment type="caution">
    <text evidence="4">The sequence shown here is derived from an EMBL/GenBank/DDBJ whole genome shotgun (WGS) entry which is preliminary data.</text>
</comment>
<feature type="domain" description="Fumarylacetoacetase-like C-terminal" evidence="3">
    <location>
        <begin position="1"/>
        <end position="98"/>
    </location>
</feature>
<reference evidence="4" key="1">
    <citation type="journal article" date="2014" name="Front. Microbiol.">
        <title>High frequency of phylogenetically diverse reductive dehalogenase-homologous genes in deep subseafloor sedimentary metagenomes.</title>
        <authorList>
            <person name="Kawai M."/>
            <person name="Futagami T."/>
            <person name="Toyoda A."/>
            <person name="Takaki Y."/>
            <person name="Nishi S."/>
            <person name="Hori S."/>
            <person name="Arai W."/>
            <person name="Tsubouchi T."/>
            <person name="Morono Y."/>
            <person name="Uchiyama I."/>
            <person name="Ito T."/>
            <person name="Fujiyama A."/>
            <person name="Inagaki F."/>
            <person name="Takami H."/>
        </authorList>
    </citation>
    <scope>NUCLEOTIDE SEQUENCE</scope>
    <source>
        <strain evidence="4">Expedition CK06-06</strain>
    </source>
</reference>
<gene>
    <name evidence="4" type="ORF">S01H4_20061</name>
</gene>
<evidence type="ECO:0000256" key="1">
    <source>
        <dbReference type="ARBA" id="ARBA00010211"/>
    </source>
</evidence>
<protein>
    <recommendedName>
        <fullName evidence="3">Fumarylacetoacetase-like C-terminal domain-containing protein</fullName>
    </recommendedName>
</protein>
<dbReference type="GO" id="GO:0003824">
    <property type="term" value="F:catalytic activity"/>
    <property type="evidence" value="ECO:0007669"/>
    <property type="project" value="InterPro"/>
</dbReference>
<dbReference type="EMBL" id="BART01008994">
    <property type="protein sequence ID" value="GAG61092.1"/>
    <property type="molecule type" value="Genomic_DNA"/>
</dbReference>
<dbReference type="InterPro" id="IPR051121">
    <property type="entry name" value="FAH"/>
</dbReference>
<evidence type="ECO:0000313" key="4">
    <source>
        <dbReference type="EMBL" id="GAG61092.1"/>
    </source>
</evidence>
<organism evidence="4">
    <name type="scientific">marine sediment metagenome</name>
    <dbReference type="NCBI Taxonomy" id="412755"/>
    <lineage>
        <taxon>unclassified sequences</taxon>
        <taxon>metagenomes</taxon>
        <taxon>ecological metagenomes</taxon>
    </lineage>
</organism>
<dbReference type="GO" id="GO:0044281">
    <property type="term" value="P:small molecule metabolic process"/>
    <property type="evidence" value="ECO:0007669"/>
    <property type="project" value="UniProtKB-ARBA"/>
</dbReference>
<dbReference type="GO" id="GO:0046872">
    <property type="term" value="F:metal ion binding"/>
    <property type="evidence" value="ECO:0007669"/>
    <property type="project" value="UniProtKB-KW"/>
</dbReference>
<dbReference type="AlphaFoldDB" id="X0ZSU4"/>
<accession>X0ZSU4</accession>
<dbReference type="PANTHER" id="PTHR42796">
    <property type="entry name" value="FUMARYLACETOACETATE HYDROLASE DOMAIN-CONTAINING PROTEIN 2A-RELATED"/>
    <property type="match status" value="1"/>
</dbReference>
<comment type="similarity">
    <text evidence="1">Belongs to the FAH family.</text>
</comment>
<dbReference type="InterPro" id="IPR011234">
    <property type="entry name" value="Fumarylacetoacetase-like_C"/>
</dbReference>
<feature type="non-terminal residue" evidence="4">
    <location>
        <position position="1"/>
    </location>
</feature>
<evidence type="ECO:0000256" key="2">
    <source>
        <dbReference type="ARBA" id="ARBA00022723"/>
    </source>
</evidence>
<proteinExistence type="inferred from homology"/>
<dbReference type="SUPFAM" id="SSF56529">
    <property type="entry name" value="FAH"/>
    <property type="match status" value="1"/>
</dbReference>
<dbReference type="InterPro" id="IPR036663">
    <property type="entry name" value="Fumarylacetoacetase_C_sf"/>
</dbReference>